<accession>A0ABV1WJT0</accession>
<keyword evidence="1" id="KW-0472">Membrane</keyword>
<keyword evidence="1" id="KW-0812">Transmembrane</keyword>
<evidence type="ECO:0000313" key="3">
    <source>
        <dbReference type="Proteomes" id="UP001458415"/>
    </source>
</evidence>
<reference evidence="2 3" key="1">
    <citation type="submission" date="2024-06" db="EMBL/GenBank/DDBJ databases">
        <title>The Natural Products Discovery Center: Release of the First 8490 Sequenced Strains for Exploring Actinobacteria Biosynthetic Diversity.</title>
        <authorList>
            <person name="Kalkreuter E."/>
            <person name="Kautsar S.A."/>
            <person name="Yang D."/>
            <person name="Bader C.D."/>
            <person name="Teijaro C.N."/>
            <person name="Fluegel L."/>
            <person name="Davis C.M."/>
            <person name="Simpson J.R."/>
            <person name="Lauterbach L."/>
            <person name="Steele A.D."/>
            <person name="Gui C."/>
            <person name="Meng S."/>
            <person name="Li G."/>
            <person name="Viehrig K."/>
            <person name="Ye F."/>
            <person name="Su P."/>
            <person name="Kiefer A.F."/>
            <person name="Nichols A."/>
            <person name="Cepeda A.J."/>
            <person name="Yan W."/>
            <person name="Fan B."/>
            <person name="Jiang Y."/>
            <person name="Adhikari A."/>
            <person name="Zheng C.-J."/>
            <person name="Schuster L."/>
            <person name="Cowan T.M."/>
            <person name="Smanski M.J."/>
            <person name="Chevrette M.G."/>
            <person name="De Carvalho L.P.S."/>
            <person name="Shen B."/>
        </authorList>
    </citation>
    <scope>NUCLEOTIDE SEQUENCE [LARGE SCALE GENOMIC DNA]</scope>
    <source>
        <strain evidence="2 3">NPDC000634</strain>
    </source>
</reference>
<organism evidence="2 3">
    <name type="scientific">Streptomyces carpinensis</name>
    <dbReference type="NCBI Taxonomy" id="66369"/>
    <lineage>
        <taxon>Bacteria</taxon>
        <taxon>Bacillati</taxon>
        <taxon>Actinomycetota</taxon>
        <taxon>Actinomycetes</taxon>
        <taxon>Kitasatosporales</taxon>
        <taxon>Streptomycetaceae</taxon>
        <taxon>Streptomyces</taxon>
    </lineage>
</organism>
<comment type="caution">
    <text evidence="2">The sequence shown here is derived from an EMBL/GenBank/DDBJ whole genome shotgun (WGS) entry which is preliminary data.</text>
</comment>
<keyword evidence="3" id="KW-1185">Reference proteome</keyword>
<gene>
    <name evidence="2" type="ORF">ABT317_47785</name>
</gene>
<evidence type="ECO:0000256" key="1">
    <source>
        <dbReference type="SAM" id="Phobius"/>
    </source>
</evidence>
<proteinExistence type="predicted"/>
<protein>
    <recommendedName>
        <fullName evidence="4">Integral membrane protein</fullName>
    </recommendedName>
</protein>
<feature type="transmembrane region" description="Helical" evidence="1">
    <location>
        <begin position="31"/>
        <end position="49"/>
    </location>
</feature>
<dbReference type="EMBL" id="JBEPCU010001824">
    <property type="protein sequence ID" value="MER6984452.1"/>
    <property type="molecule type" value="Genomic_DNA"/>
</dbReference>
<name>A0ABV1WJT0_9ACTN</name>
<sequence>METGSLGDERAAEDEPAWTALPPGLLRMRRLLLVVWAGLAAVAVGVLLGALAGPAWSAFALLPLGLMAWCWV</sequence>
<feature type="non-terminal residue" evidence="2">
    <location>
        <position position="72"/>
    </location>
</feature>
<dbReference type="Proteomes" id="UP001458415">
    <property type="component" value="Unassembled WGS sequence"/>
</dbReference>
<keyword evidence="1" id="KW-1133">Transmembrane helix</keyword>
<evidence type="ECO:0008006" key="4">
    <source>
        <dbReference type="Google" id="ProtNLM"/>
    </source>
</evidence>
<evidence type="ECO:0000313" key="2">
    <source>
        <dbReference type="EMBL" id="MER6984452.1"/>
    </source>
</evidence>